<proteinExistence type="predicted"/>
<evidence type="ECO:0000313" key="2">
    <source>
        <dbReference type="Proteomes" id="UP000659698"/>
    </source>
</evidence>
<gene>
    <name evidence="1" type="ORF">H7U12_12340</name>
</gene>
<dbReference type="RefSeq" id="WP_186638284.1">
    <property type="nucleotide sequence ID" value="NZ_JACOAF010000030.1"/>
</dbReference>
<reference evidence="1 2" key="1">
    <citation type="journal article" date="2019" name="Int. J. Syst. Evol. Microbiol.">
        <title>Rufibacter sediminis sp. nov., isolated from freshwater lake sediment.</title>
        <authorList>
            <person name="Qu J.H."/>
            <person name="Zhang L.J."/>
            <person name="Fu Y.H."/>
            <person name="Li H.F."/>
        </authorList>
    </citation>
    <scope>NUCLEOTIDE SEQUENCE [LARGE SCALE GENOMIC DNA]</scope>
    <source>
        <strain evidence="1 2">H-1</strain>
    </source>
</reference>
<keyword evidence="2" id="KW-1185">Reference proteome</keyword>
<evidence type="ECO:0000313" key="1">
    <source>
        <dbReference type="EMBL" id="MBC3540472.1"/>
    </source>
</evidence>
<name>A0ABR6VUC1_9BACT</name>
<sequence length="192" mass="22576">MLIQNQGFYFKGFEFPAFTLSQGGMLRFWVEVVPQSETATNGYLIPSKLIGDIQATYPDKEIIRICPARVKRSFFDFIQPITLEDYFRNRFNLNTTAIDEILSLFSLDPKWKVKNLGYAHQKIFAIICEFQRESIVSYDYYGFAPDSEEQLTKYVKRELEKGKSAISFDNLYYKPENPDSERITNLDIRQRR</sequence>
<protein>
    <submittedName>
        <fullName evidence="1">Uncharacterized protein</fullName>
    </submittedName>
</protein>
<comment type="caution">
    <text evidence="1">The sequence shown here is derived from an EMBL/GenBank/DDBJ whole genome shotgun (WGS) entry which is preliminary data.</text>
</comment>
<dbReference type="Proteomes" id="UP000659698">
    <property type="component" value="Unassembled WGS sequence"/>
</dbReference>
<organism evidence="1 2">
    <name type="scientific">Rufibacter sediminis</name>
    <dbReference type="NCBI Taxonomy" id="2762756"/>
    <lineage>
        <taxon>Bacteria</taxon>
        <taxon>Pseudomonadati</taxon>
        <taxon>Bacteroidota</taxon>
        <taxon>Cytophagia</taxon>
        <taxon>Cytophagales</taxon>
        <taxon>Hymenobacteraceae</taxon>
        <taxon>Rufibacter</taxon>
    </lineage>
</organism>
<accession>A0ABR6VUC1</accession>
<dbReference type="EMBL" id="JACOAF010000030">
    <property type="protein sequence ID" value="MBC3540472.1"/>
    <property type="molecule type" value="Genomic_DNA"/>
</dbReference>